<dbReference type="AlphaFoldDB" id="A0AAE1WMM8"/>
<reference evidence="3" key="2">
    <citation type="journal article" date="2024" name="Plant">
        <title>Genomic evolution and insights into agronomic trait innovations of Sesamum species.</title>
        <authorList>
            <person name="Miao H."/>
            <person name="Wang L."/>
            <person name="Qu L."/>
            <person name="Liu H."/>
            <person name="Sun Y."/>
            <person name="Le M."/>
            <person name="Wang Q."/>
            <person name="Wei S."/>
            <person name="Zheng Y."/>
            <person name="Lin W."/>
            <person name="Duan Y."/>
            <person name="Cao H."/>
            <person name="Xiong S."/>
            <person name="Wang X."/>
            <person name="Wei L."/>
            <person name="Li C."/>
            <person name="Ma Q."/>
            <person name="Ju M."/>
            <person name="Zhao R."/>
            <person name="Li G."/>
            <person name="Mu C."/>
            <person name="Tian Q."/>
            <person name="Mei H."/>
            <person name="Zhang T."/>
            <person name="Gao T."/>
            <person name="Zhang H."/>
        </authorList>
    </citation>
    <scope>NUCLEOTIDE SEQUENCE</scope>
    <source>
        <strain evidence="3">K16</strain>
    </source>
</reference>
<reference evidence="3" key="1">
    <citation type="submission" date="2020-06" db="EMBL/GenBank/DDBJ databases">
        <authorList>
            <person name="Li T."/>
            <person name="Hu X."/>
            <person name="Zhang T."/>
            <person name="Song X."/>
            <person name="Zhang H."/>
            <person name="Dai N."/>
            <person name="Sheng W."/>
            <person name="Hou X."/>
            <person name="Wei L."/>
        </authorList>
    </citation>
    <scope>NUCLEOTIDE SEQUENCE</scope>
    <source>
        <strain evidence="3">K16</strain>
        <tissue evidence="3">Leaf</tissue>
    </source>
</reference>
<organism evidence="3 4">
    <name type="scientific">Sesamum angolense</name>
    <dbReference type="NCBI Taxonomy" id="2727404"/>
    <lineage>
        <taxon>Eukaryota</taxon>
        <taxon>Viridiplantae</taxon>
        <taxon>Streptophyta</taxon>
        <taxon>Embryophyta</taxon>
        <taxon>Tracheophyta</taxon>
        <taxon>Spermatophyta</taxon>
        <taxon>Magnoliopsida</taxon>
        <taxon>eudicotyledons</taxon>
        <taxon>Gunneridae</taxon>
        <taxon>Pentapetalae</taxon>
        <taxon>asterids</taxon>
        <taxon>lamiids</taxon>
        <taxon>Lamiales</taxon>
        <taxon>Pedaliaceae</taxon>
        <taxon>Sesamum</taxon>
    </lineage>
</organism>
<feature type="compositionally biased region" description="Polar residues" evidence="1">
    <location>
        <begin position="424"/>
        <end position="444"/>
    </location>
</feature>
<evidence type="ECO:0000259" key="2">
    <source>
        <dbReference type="Pfam" id="PF16719"/>
    </source>
</evidence>
<dbReference type="Proteomes" id="UP001289374">
    <property type="component" value="Unassembled WGS sequence"/>
</dbReference>
<feature type="domain" description="SAWADEE" evidence="2">
    <location>
        <begin position="13"/>
        <end position="155"/>
    </location>
</feature>
<accession>A0AAE1WMM8</accession>
<dbReference type="PANTHER" id="PTHR33827">
    <property type="entry name" value="PROTEIN SAWADEE HOMEODOMAIN HOMOLOG 2"/>
    <property type="match status" value="1"/>
</dbReference>
<dbReference type="InterPro" id="IPR039276">
    <property type="entry name" value="SHH1/2"/>
</dbReference>
<dbReference type="Gene3D" id="2.30.30.140">
    <property type="match status" value="1"/>
</dbReference>
<keyword evidence="4" id="KW-1185">Reference proteome</keyword>
<evidence type="ECO:0000313" key="3">
    <source>
        <dbReference type="EMBL" id="KAK4396250.1"/>
    </source>
</evidence>
<evidence type="ECO:0000313" key="4">
    <source>
        <dbReference type="Proteomes" id="UP001289374"/>
    </source>
</evidence>
<dbReference type="Pfam" id="PF16719">
    <property type="entry name" value="SAWADEE"/>
    <property type="match status" value="1"/>
</dbReference>
<feature type="region of interest" description="Disordered" evidence="1">
    <location>
        <begin position="424"/>
        <end position="447"/>
    </location>
</feature>
<protein>
    <recommendedName>
        <fullName evidence="2">SAWADEE domain-containing protein</fullName>
    </recommendedName>
</protein>
<dbReference type="PANTHER" id="PTHR33827:SF9">
    <property type="entry name" value="SAWADEE DOMAIN-CONTAINING PROTEIN"/>
    <property type="match status" value="1"/>
</dbReference>
<proteinExistence type="predicted"/>
<dbReference type="InterPro" id="IPR032001">
    <property type="entry name" value="SAWADEE_dom"/>
</dbReference>
<sequence>MADGGCNNTADVVELEAMRKDSYSWHPCQVELSFTSGNLAWCTVLQMRMKRKNQFDRSEGLGLIVKYGDNIWEEMITDKDRVLARVRVRSMPLQGDDCFYLQRDDHVLATRHPHAKGVFFDARVEEAIRVRHSKRIHCRCSFIIKWLHQALEEEVLTAPASAIMKLATKSINLHPTISTFFSMLESSNGLDTFPRSTISDSLNWEMDINLLLEKQIEEISNPKNVPQKKIRNNFLYGLEVDLKGQRHARVIDASVKDPCDTESVRKQSMETLLGNAAAIPSIEQEFTESKSLLSPLAARAALASLRSKFPQSAELSVKSNVEEEYITNKHNSCKSMCGSKHCVISSVEFSSSTDDVSVKVSAMLGGKSPSYPSIMKTRFPTSSAPQIVEFADVSSRVQVNGTEKKNKNSDKKITQPSGIRLTCAQSRKNSGMHESTQMTNTMETRSSKLRRLAHSTVDDEAEKIQVNAPNLEDDNMQTKCDKLNTSAEYCLSDNQRSVALPDDETAICSAEADKSLLRKDGIAVKVDSQKGTFSENTEKHCYPDRLTRSAARVETEKNNVQPKLKFSKSVCPESNEMDLFKGNVSGASKAEASTHADTTPNGTVAGVFYLVSSLLHLLSKSVTGSSQAIRRKSTCSKKQETRFCHRLRFLPQTRSQSKGERSIS</sequence>
<dbReference type="GO" id="GO:0003682">
    <property type="term" value="F:chromatin binding"/>
    <property type="evidence" value="ECO:0007669"/>
    <property type="project" value="InterPro"/>
</dbReference>
<evidence type="ECO:0000256" key="1">
    <source>
        <dbReference type="SAM" id="MobiDB-lite"/>
    </source>
</evidence>
<gene>
    <name evidence="3" type="ORF">Sango_1461600</name>
</gene>
<name>A0AAE1WMM8_9LAMI</name>
<comment type="caution">
    <text evidence="3">The sequence shown here is derived from an EMBL/GenBank/DDBJ whole genome shotgun (WGS) entry which is preliminary data.</text>
</comment>
<dbReference type="EMBL" id="JACGWL010000008">
    <property type="protein sequence ID" value="KAK4396250.1"/>
    <property type="molecule type" value="Genomic_DNA"/>
</dbReference>